<keyword evidence="1" id="KW-0812">Transmembrane</keyword>
<dbReference type="EMBL" id="JABSTV010001248">
    <property type="protein sequence ID" value="KAH7969097.1"/>
    <property type="molecule type" value="Genomic_DNA"/>
</dbReference>
<keyword evidence="1" id="KW-1133">Transmembrane helix</keyword>
<protein>
    <submittedName>
        <fullName evidence="2">Uncharacterized protein</fullName>
    </submittedName>
</protein>
<feature type="transmembrane region" description="Helical" evidence="1">
    <location>
        <begin position="46"/>
        <end position="64"/>
    </location>
</feature>
<proteinExistence type="predicted"/>
<dbReference type="AlphaFoldDB" id="A0A9D4Q6Z2"/>
<evidence type="ECO:0000313" key="2">
    <source>
        <dbReference type="EMBL" id="KAH7969097.1"/>
    </source>
</evidence>
<gene>
    <name evidence="2" type="ORF">HPB52_014622</name>
</gene>
<reference evidence="2" key="1">
    <citation type="journal article" date="2020" name="Cell">
        <title>Large-Scale Comparative Analyses of Tick Genomes Elucidate Their Genetic Diversity and Vector Capacities.</title>
        <authorList>
            <consortium name="Tick Genome and Microbiome Consortium (TIGMIC)"/>
            <person name="Jia N."/>
            <person name="Wang J."/>
            <person name="Shi W."/>
            <person name="Du L."/>
            <person name="Sun Y."/>
            <person name="Zhan W."/>
            <person name="Jiang J.F."/>
            <person name="Wang Q."/>
            <person name="Zhang B."/>
            <person name="Ji P."/>
            <person name="Bell-Sakyi L."/>
            <person name="Cui X.M."/>
            <person name="Yuan T.T."/>
            <person name="Jiang B.G."/>
            <person name="Yang W.F."/>
            <person name="Lam T.T."/>
            <person name="Chang Q.C."/>
            <person name="Ding S.J."/>
            <person name="Wang X.J."/>
            <person name="Zhu J.G."/>
            <person name="Ruan X.D."/>
            <person name="Zhao L."/>
            <person name="Wei J.T."/>
            <person name="Ye R.Z."/>
            <person name="Que T.C."/>
            <person name="Du C.H."/>
            <person name="Zhou Y.H."/>
            <person name="Cheng J.X."/>
            <person name="Dai P.F."/>
            <person name="Guo W.B."/>
            <person name="Han X.H."/>
            <person name="Huang E.J."/>
            <person name="Li L.F."/>
            <person name="Wei W."/>
            <person name="Gao Y.C."/>
            <person name="Liu J.Z."/>
            <person name="Shao H.Z."/>
            <person name="Wang X."/>
            <person name="Wang C.C."/>
            <person name="Yang T.C."/>
            <person name="Huo Q.B."/>
            <person name="Li W."/>
            <person name="Chen H.Y."/>
            <person name="Chen S.E."/>
            <person name="Zhou L.G."/>
            <person name="Ni X.B."/>
            <person name="Tian J.H."/>
            <person name="Sheng Y."/>
            <person name="Liu T."/>
            <person name="Pan Y.S."/>
            <person name="Xia L.Y."/>
            <person name="Li J."/>
            <person name="Zhao F."/>
            <person name="Cao W.C."/>
        </authorList>
    </citation>
    <scope>NUCLEOTIDE SEQUENCE</scope>
    <source>
        <strain evidence="2">Rsan-2018</strain>
    </source>
</reference>
<accession>A0A9D4Q6Z2</accession>
<name>A0A9D4Q6Z2_RHISA</name>
<feature type="transmembrane region" description="Helical" evidence="1">
    <location>
        <begin position="12"/>
        <end position="34"/>
    </location>
</feature>
<organism evidence="2 3">
    <name type="scientific">Rhipicephalus sanguineus</name>
    <name type="common">Brown dog tick</name>
    <name type="synonym">Ixodes sanguineus</name>
    <dbReference type="NCBI Taxonomy" id="34632"/>
    <lineage>
        <taxon>Eukaryota</taxon>
        <taxon>Metazoa</taxon>
        <taxon>Ecdysozoa</taxon>
        <taxon>Arthropoda</taxon>
        <taxon>Chelicerata</taxon>
        <taxon>Arachnida</taxon>
        <taxon>Acari</taxon>
        <taxon>Parasitiformes</taxon>
        <taxon>Ixodida</taxon>
        <taxon>Ixodoidea</taxon>
        <taxon>Ixodidae</taxon>
        <taxon>Rhipicephalinae</taxon>
        <taxon>Rhipicephalus</taxon>
        <taxon>Rhipicephalus</taxon>
    </lineage>
</organism>
<sequence>MDISKAKNMPGYILLLNYFNFLAGIGIFFGLLLVAMNPTGHLRRDGLGYMLVNALLTFCLVDQYRNYAVFKARMVIFAVDLVACALSIL</sequence>
<evidence type="ECO:0000256" key="1">
    <source>
        <dbReference type="SAM" id="Phobius"/>
    </source>
</evidence>
<dbReference type="Proteomes" id="UP000821837">
    <property type="component" value="Unassembled WGS sequence"/>
</dbReference>
<keyword evidence="1" id="KW-0472">Membrane</keyword>
<evidence type="ECO:0000313" key="3">
    <source>
        <dbReference type="Proteomes" id="UP000821837"/>
    </source>
</evidence>
<reference evidence="2" key="2">
    <citation type="submission" date="2021-09" db="EMBL/GenBank/DDBJ databases">
        <authorList>
            <person name="Jia N."/>
            <person name="Wang J."/>
            <person name="Shi W."/>
            <person name="Du L."/>
            <person name="Sun Y."/>
            <person name="Zhan W."/>
            <person name="Jiang J."/>
            <person name="Wang Q."/>
            <person name="Zhang B."/>
            <person name="Ji P."/>
            <person name="Sakyi L.B."/>
            <person name="Cui X."/>
            <person name="Yuan T."/>
            <person name="Jiang B."/>
            <person name="Yang W."/>
            <person name="Lam T.T.-Y."/>
            <person name="Chang Q."/>
            <person name="Ding S."/>
            <person name="Wang X."/>
            <person name="Zhu J."/>
            <person name="Ruan X."/>
            <person name="Zhao L."/>
            <person name="Wei J."/>
            <person name="Que T."/>
            <person name="Du C."/>
            <person name="Cheng J."/>
            <person name="Dai P."/>
            <person name="Han X."/>
            <person name="Huang E."/>
            <person name="Gao Y."/>
            <person name="Liu J."/>
            <person name="Shao H."/>
            <person name="Ye R."/>
            <person name="Li L."/>
            <person name="Wei W."/>
            <person name="Wang X."/>
            <person name="Wang C."/>
            <person name="Huo Q."/>
            <person name="Li W."/>
            <person name="Guo W."/>
            <person name="Chen H."/>
            <person name="Chen S."/>
            <person name="Zhou L."/>
            <person name="Zhou L."/>
            <person name="Ni X."/>
            <person name="Tian J."/>
            <person name="Zhou Y."/>
            <person name="Sheng Y."/>
            <person name="Liu T."/>
            <person name="Pan Y."/>
            <person name="Xia L."/>
            <person name="Li J."/>
            <person name="Zhao F."/>
            <person name="Cao W."/>
        </authorList>
    </citation>
    <scope>NUCLEOTIDE SEQUENCE</scope>
    <source>
        <strain evidence="2">Rsan-2018</strain>
        <tissue evidence="2">Larvae</tissue>
    </source>
</reference>
<comment type="caution">
    <text evidence="2">The sequence shown here is derived from an EMBL/GenBank/DDBJ whole genome shotgun (WGS) entry which is preliminary data.</text>
</comment>
<keyword evidence="3" id="KW-1185">Reference proteome</keyword>